<keyword evidence="3 4" id="KW-0732">Signal</keyword>
<name>A0ABY4QUM5_9ACTN</name>
<feature type="chain" id="PRO_5045189104" evidence="4">
    <location>
        <begin position="24"/>
        <end position="369"/>
    </location>
</feature>
<dbReference type="PANTHER" id="PTHR46847:SF1">
    <property type="entry name" value="D-ALLOSE-BINDING PERIPLASMIC PROTEIN-RELATED"/>
    <property type="match status" value="1"/>
</dbReference>
<proteinExistence type="inferred from homology"/>
<organism evidence="6 7">
    <name type="scientific">Jatrophihabitans telluris</name>
    <dbReference type="NCBI Taxonomy" id="2038343"/>
    <lineage>
        <taxon>Bacteria</taxon>
        <taxon>Bacillati</taxon>
        <taxon>Actinomycetota</taxon>
        <taxon>Actinomycetes</taxon>
        <taxon>Jatrophihabitantales</taxon>
        <taxon>Jatrophihabitantaceae</taxon>
        <taxon>Jatrophihabitans</taxon>
    </lineage>
</organism>
<accession>A0ABY4QUM5</accession>
<evidence type="ECO:0000256" key="1">
    <source>
        <dbReference type="ARBA" id="ARBA00004196"/>
    </source>
</evidence>
<feature type="domain" description="Periplasmic binding protein" evidence="5">
    <location>
        <begin position="62"/>
        <end position="280"/>
    </location>
</feature>
<dbReference type="RefSeq" id="WP_249769420.1">
    <property type="nucleotide sequence ID" value="NZ_CP097332.1"/>
</dbReference>
<keyword evidence="7" id="KW-1185">Reference proteome</keyword>
<dbReference type="SUPFAM" id="SSF53822">
    <property type="entry name" value="Periplasmic binding protein-like I"/>
    <property type="match status" value="1"/>
</dbReference>
<dbReference type="Proteomes" id="UP001056336">
    <property type="component" value="Chromosome"/>
</dbReference>
<comment type="similarity">
    <text evidence="2">Belongs to the bacterial solute-binding protein 2 family.</text>
</comment>
<comment type="subcellular location">
    <subcellularLocation>
        <location evidence="1">Cell envelope</location>
    </subcellularLocation>
</comment>
<evidence type="ECO:0000256" key="3">
    <source>
        <dbReference type="ARBA" id="ARBA00022729"/>
    </source>
</evidence>
<evidence type="ECO:0000313" key="7">
    <source>
        <dbReference type="Proteomes" id="UP001056336"/>
    </source>
</evidence>
<dbReference type="InterPro" id="IPR025997">
    <property type="entry name" value="SBP_2_dom"/>
</dbReference>
<feature type="signal peptide" evidence="4">
    <location>
        <begin position="1"/>
        <end position="23"/>
    </location>
</feature>
<dbReference type="PROSITE" id="PS51257">
    <property type="entry name" value="PROKAR_LIPOPROTEIN"/>
    <property type="match status" value="1"/>
</dbReference>
<gene>
    <name evidence="6" type="ORF">M6D93_11845</name>
</gene>
<dbReference type="Gene3D" id="3.40.50.2300">
    <property type="match status" value="2"/>
</dbReference>
<dbReference type="InterPro" id="IPR028082">
    <property type="entry name" value="Peripla_BP_I"/>
</dbReference>
<protein>
    <submittedName>
        <fullName evidence="6">Substrate-binding domain-containing protein</fullName>
    </submittedName>
</protein>
<dbReference type="Pfam" id="PF13407">
    <property type="entry name" value="Peripla_BP_4"/>
    <property type="match status" value="1"/>
</dbReference>
<sequence length="369" mass="37823">MSKISTAIRVAAAVSAVTLLATACSSSGGSATSAGSGGASSGGPSWCGNKKISLGLTDGFGGNSWRLVTTASAKTEVAKCKSVTSFSYADGQGNVQKAISDIQGMVAKGVNALVVFPDAGNAVLPALRSAYQAGVVTVPYRVDPGGKAGTDYTQWIGADFANDGKNWANWILKNLPNGGNVLFVSGPAGNSQGVTEGKAMHSVLDPSGKYKFIGASPFEVTNWDPSLSQQVLTAAIAKYSKIDVIVSDFGPSLVGALPAFEKSGRSIPALVTSDGNALSCFWQAHKAKNPDFKLLTVATGNDNARLAVQWAIAKATGGTPPTNTQFEAPVFEDSISGQPHPVTCDSKLPGDVYLSAELPGADQAALFNK</sequence>
<dbReference type="EMBL" id="CP097332">
    <property type="protein sequence ID" value="UQX86998.1"/>
    <property type="molecule type" value="Genomic_DNA"/>
</dbReference>
<evidence type="ECO:0000313" key="6">
    <source>
        <dbReference type="EMBL" id="UQX86998.1"/>
    </source>
</evidence>
<reference evidence="6" key="2">
    <citation type="submission" date="2022-05" db="EMBL/GenBank/DDBJ databases">
        <authorList>
            <person name="Kim J.-S."/>
            <person name="Lee K."/>
            <person name="Suh M."/>
            <person name="Eom M."/>
            <person name="Kim J.-S."/>
            <person name="Kim D.-S."/>
            <person name="Ko S.-H."/>
            <person name="Shin Y."/>
            <person name="Lee J.-S."/>
        </authorList>
    </citation>
    <scope>NUCLEOTIDE SEQUENCE</scope>
    <source>
        <strain evidence="6">N237</strain>
    </source>
</reference>
<evidence type="ECO:0000256" key="4">
    <source>
        <dbReference type="SAM" id="SignalP"/>
    </source>
</evidence>
<reference evidence="6" key="1">
    <citation type="journal article" date="2018" name="Int. J. Syst. Evol. Microbiol.">
        <title>Jatrophihabitans telluris sp. nov., isolated from sediment soil of lava forest wetlands and the emended description of the genus Jatrophihabitans.</title>
        <authorList>
            <person name="Lee K.C."/>
            <person name="Suh M.K."/>
            <person name="Eom M.K."/>
            <person name="Kim K.K."/>
            <person name="Kim J.S."/>
            <person name="Kim D.S."/>
            <person name="Ko S.H."/>
            <person name="Shin Y.K."/>
            <person name="Lee J.S."/>
        </authorList>
    </citation>
    <scope>NUCLEOTIDE SEQUENCE</scope>
    <source>
        <strain evidence="6">N237</strain>
    </source>
</reference>
<evidence type="ECO:0000259" key="5">
    <source>
        <dbReference type="Pfam" id="PF13407"/>
    </source>
</evidence>
<dbReference type="PANTHER" id="PTHR46847">
    <property type="entry name" value="D-ALLOSE-BINDING PERIPLASMIC PROTEIN-RELATED"/>
    <property type="match status" value="1"/>
</dbReference>
<evidence type="ECO:0000256" key="2">
    <source>
        <dbReference type="ARBA" id="ARBA00007639"/>
    </source>
</evidence>